<sequence>MSSEDPLGQLRQRLAAVQLELRQAIGNVDDPQGKALLEVAAEVVGGLHKAFGHYKDKSEPAWRQVAKRIFP</sequence>
<reference evidence="1 2" key="1">
    <citation type="submission" date="2020-05" db="EMBL/GenBank/DDBJ databases">
        <title>Complete closed genome sequence of Defluviicoccus vanus.</title>
        <authorList>
            <person name="Bessarab I."/>
            <person name="Arumugam K."/>
            <person name="Maszenan A.M."/>
            <person name="Seviour R.J."/>
            <person name="Williams R.B."/>
        </authorList>
    </citation>
    <scope>NUCLEOTIDE SEQUENCE [LARGE SCALE GENOMIC DNA]</scope>
    <source>
        <strain evidence="1 2">Ben 114</strain>
    </source>
</reference>
<dbReference type="EMBL" id="CP053923">
    <property type="protein sequence ID" value="QNT70291.1"/>
    <property type="molecule type" value="Genomic_DNA"/>
</dbReference>
<organism evidence="1 2">
    <name type="scientific">Defluviicoccus vanus</name>
    <dbReference type="NCBI Taxonomy" id="111831"/>
    <lineage>
        <taxon>Bacteria</taxon>
        <taxon>Pseudomonadati</taxon>
        <taxon>Pseudomonadota</taxon>
        <taxon>Alphaproteobacteria</taxon>
        <taxon>Rhodospirillales</taxon>
        <taxon>Rhodospirillaceae</taxon>
        <taxon>Defluviicoccus</taxon>
    </lineage>
</organism>
<accession>A0A7H1N3K5</accession>
<dbReference type="RefSeq" id="WP_190260773.1">
    <property type="nucleotide sequence ID" value="NZ_CP053923.1"/>
</dbReference>
<evidence type="ECO:0000313" key="1">
    <source>
        <dbReference type="EMBL" id="QNT70291.1"/>
    </source>
</evidence>
<proteinExistence type="predicted"/>
<evidence type="ECO:0000313" key="2">
    <source>
        <dbReference type="Proteomes" id="UP000516369"/>
    </source>
</evidence>
<gene>
    <name evidence="1" type="ORF">HQ394_14325</name>
</gene>
<dbReference type="Proteomes" id="UP000516369">
    <property type="component" value="Chromosome"/>
</dbReference>
<keyword evidence="2" id="KW-1185">Reference proteome</keyword>
<dbReference type="AlphaFoldDB" id="A0A7H1N3K5"/>
<protein>
    <submittedName>
        <fullName evidence="1">Uncharacterized protein</fullName>
    </submittedName>
</protein>
<dbReference type="KEGG" id="dvn:HQ394_14325"/>
<name>A0A7H1N3K5_9PROT</name>